<proteinExistence type="predicted"/>
<sequence length="635" mass="71467">MIPRIRWNSHLNNSNFQNNNSNNRGSQRVYQRHNFRQRQRQQSCADLFNFALMNSTNSRQSPATLPLMDADNSEAPRTTTMESWPSIPHKTASSSTTPNGDLKQEQKASSASFPSVALPLNNIKKTSKCVAIKVDDDEENRKQNSEDDEHDDDVEPLKKCGSGLQLRLNVGGRSAQLSLTKIRQCSDRSRLAVFAEKDHSQRLLDCDAFLFETNEYYFERSAAVFEHILDYYICGRMHRPVDICPMRWRDEIEYWRIPITALADCCRIVDALTPSCKRIGGGGGFASSPSPLSLDNIYVESSCPPVEFENVRFGRIRLIIWTFLESPRSSFAAKMWSFASALFVLLSLACLILSSMSEFQLEDHITPVAGIQILELCCMFFFTIEYLARFAVIPHKWHFVRQPLNIIDLLTVVPFLAEACLPLLGIYDVELRNFRGALIVIRVLRLARVARIFKLARYSIGLRAFGETMRRSAAELSMLGMFLLTGIMLFSTAIYFFERDEPNSKFYSIPSAWWWCVATMTTVGYGDLVPVTTGGKVVAAVASVCGIIVLAFPISMIIDKFAESTGHGGGGGVPQQQQEQPISFTLAAEDFNSRHASPFNTGKGGGGFNRRASLQAGIFSRGFSRRQRKSRRYLF</sequence>
<evidence type="ECO:0000313" key="2">
    <source>
        <dbReference type="Proteomes" id="UP001497535"/>
    </source>
</evidence>
<comment type="caution">
    <text evidence="1">The sequence shown here is derived from an EMBL/GenBank/DDBJ whole genome shotgun (WGS) entry which is preliminary data.</text>
</comment>
<protein>
    <submittedName>
        <fullName evidence="1">Uncharacterized protein</fullName>
    </submittedName>
</protein>
<accession>A0ACB0Y0H1</accession>
<keyword evidence="2" id="KW-1185">Reference proteome</keyword>
<reference evidence="1" key="1">
    <citation type="submission" date="2023-11" db="EMBL/GenBank/DDBJ databases">
        <authorList>
            <person name="Poullet M."/>
        </authorList>
    </citation>
    <scope>NUCLEOTIDE SEQUENCE</scope>
    <source>
        <strain evidence="1">E1834</strain>
    </source>
</reference>
<dbReference type="EMBL" id="CAVMJV010000004">
    <property type="protein sequence ID" value="CAK5025479.1"/>
    <property type="molecule type" value="Genomic_DNA"/>
</dbReference>
<organism evidence="1 2">
    <name type="scientific">Meloidogyne enterolobii</name>
    <name type="common">Root-knot nematode worm</name>
    <name type="synonym">Meloidogyne mayaguensis</name>
    <dbReference type="NCBI Taxonomy" id="390850"/>
    <lineage>
        <taxon>Eukaryota</taxon>
        <taxon>Metazoa</taxon>
        <taxon>Ecdysozoa</taxon>
        <taxon>Nematoda</taxon>
        <taxon>Chromadorea</taxon>
        <taxon>Rhabditida</taxon>
        <taxon>Tylenchina</taxon>
        <taxon>Tylenchomorpha</taxon>
        <taxon>Tylenchoidea</taxon>
        <taxon>Meloidogynidae</taxon>
        <taxon>Meloidogyninae</taxon>
        <taxon>Meloidogyne</taxon>
    </lineage>
</organism>
<dbReference type="Proteomes" id="UP001497535">
    <property type="component" value="Unassembled WGS sequence"/>
</dbReference>
<evidence type="ECO:0000313" key="1">
    <source>
        <dbReference type="EMBL" id="CAK5025479.1"/>
    </source>
</evidence>
<name>A0ACB0Y0H1_MELEN</name>
<gene>
    <name evidence="1" type="ORF">MENTE1834_LOCUS5797</name>
</gene>